<keyword evidence="9" id="KW-0547">Nucleotide-binding</keyword>
<feature type="transmembrane region" description="Helical" evidence="15">
    <location>
        <begin position="162"/>
        <end position="187"/>
    </location>
</feature>
<comment type="catalytic activity">
    <reaction evidence="1">
        <text>ATP + protein L-histidine = ADP + protein N-phospho-L-histidine.</text>
        <dbReference type="EC" id="2.7.13.3"/>
    </reaction>
</comment>
<dbReference type="NCBIfam" id="TIGR00229">
    <property type="entry name" value="sensory_box"/>
    <property type="match status" value="1"/>
</dbReference>
<feature type="domain" description="PAC" evidence="18">
    <location>
        <begin position="632"/>
        <end position="682"/>
    </location>
</feature>
<evidence type="ECO:0000256" key="12">
    <source>
        <dbReference type="ARBA" id="ARBA00022989"/>
    </source>
</evidence>
<dbReference type="PANTHER" id="PTHR43047:SF72">
    <property type="entry name" value="OSMOSENSING HISTIDINE PROTEIN KINASE SLN1"/>
    <property type="match status" value="1"/>
</dbReference>
<dbReference type="SMART" id="SM00387">
    <property type="entry name" value="HATPase_c"/>
    <property type="match status" value="1"/>
</dbReference>
<dbReference type="GO" id="GO:0005886">
    <property type="term" value="C:plasma membrane"/>
    <property type="evidence" value="ECO:0007669"/>
    <property type="project" value="UniProtKB-SubCell"/>
</dbReference>
<evidence type="ECO:0000256" key="14">
    <source>
        <dbReference type="ARBA" id="ARBA00023136"/>
    </source>
</evidence>
<dbReference type="InterPro" id="IPR036097">
    <property type="entry name" value="HisK_dim/P_sf"/>
</dbReference>
<name>A0A4V2UNW8_9PROT</name>
<feature type="transmembrane region" description="Helical" evidence="15">
    <location>
        <begin position="514"/>
        <end position="534"/>
    </location>
</feature>
<accession>A0A4V2UNW8</accession>
<evidence type="ECO:0000256" key="2">
    <source>
        <dbReference type="ARBA" id="ARBA00004314"/>
    </source>
</evidence>
<feature type="transmembrane region" description="Helical" evidence="15">
    <location>
        <begin position="84"/>
        <end position="107"/>
    </location>
</feature>
<keyword evidence="21" id="KW-1185">Reference proteome</keyword>
<dbReference type="SUPFAM" id="SSF55785">
    <property type="entry name" value="PYP-like sensor domain (PAS domain)"/>
    <property type="match status" value="1"/>
</dbReference>
<keyword evidence="12 15" id="KW-1133">Transmembrane helix</keyword>
<evidence type="ECO:0000259" key="17">
    <source>
        <dbReference type="PROSITE" id="PS50112"/>
    </source>
</evidence>
<evidence type="ECO:0000256" key="9">
    <source>
        <dbReference type="ARBA" id="ARBA00022741"/>
    </source>
</evidence>
<evidence type="ECO:0000259" key="16">
    <source>
        <dbReference type="PROSITE" id="PS50109"/>
    </source>
</evidence>
<dbReference type="GO" id="GO:0009927">
    <property type="term" value="F:histidine phosphotransfer kinase activity"/>
    <property type="evidence" value="ECO:0007669"/>
    <property type="project" value="TreeGrafter"/>
</dbReference>
<feature type="domain" description="CHASE" evidence="19">
    <location>
        <begin position="262"/>
        <end position="436"/>
    </location>
</feature>
<dbReference type="Pfam" id="PF05231">
    <property type="entry name" value="MASE1"/>
    <property type="match status" value="1"/>
</dbReference>
<evidence type="ECO:0000256" key="3">
    <source>
        <dbReference type="ARBA" id="ARBA00004651"/>
    </source>
</evidence>
<dbReference type="InterPro" id="IPR007895">
    <property type="entry name" value="MASE1"/>
</dbReference>
<evidence type="ECO:0000259" key="19">
    <source>
        <dbReference type="PROSITE" id="PS50839"/>
    </source>
</evidence>
<reference evidence="20 21" key="1">
    <citation type="submission" date="2019-03" db="EMBL/GenBank/DDBJ databases">
        <title>Genomic Encyclopedia of Type Strains, Phase IV (KMG-IV): sequencing the most valuable type-strain genomes for metagenomic binning, comparative biology and taxonomic classification.</title>
        <authorList>
            <person name="Goeker M."/>
        </authorList>
    </citation>
    <scope>NUCLEOTIDE SEQUENCE [LARGE SCALE GENOMIC DNA]</scope>
    <source>
        <strain evidence="20 21">DSM 101688</strain>
    </source>
</reference>
<dbReference type="InterPro" id="IPR013767">
    <property type="entry name" value="PAS_fold"/>
</dbReference>
<evidence type="ECO:0000256" key="4">
    <source>
        <dbReference type="ARBA" id="ARBA00012438"/>
    </source>
</evidence>
<feature type="transmembrane region" description="Helical" evidence="15">
    <location>
        <begin position="47"/>
        <end position="72"/>
    </location>
</feature>
<keyword evidence="8 15" id="KW-0812">Transmembrane</keyword>
<protein>
    <recommendedName>
        <fullName evidence="4">histidine kinase</fullName>
        <ecNumber evidence="4">2.7.13.3</ecNumber>
    </recommendedName>
</protein>
<evidence type="ECO:0000256" key="13">
    <source>
        <dbReference type="ARBA" id="ARBA00023012"/>
    </source>
</evidence>
<dbReference type="SMART" id="SM00086">
    <property type="entry name" value="PAC"/>
    <property type="match status" value="1"/>
</dbReference>
<gene>
    <name evidence="20" type="ORF">EDD55_103295</name>
</gene>
<dbReference type="InterPro" id="IPR000014">
    <property type="entry name" value="PAS"/>
</dbReference>
<comment type="subcellular location">
    <subcellularLocation>
        <location evidence="3">Cell membrane</location>
        <topology evidence="3">Multi-pass membrane protein</topology>
    </subcellularLocation>
    <subcellularLocation>
        <location evidence="2">Membrane raft</location>
        <topology evidence="2">Multi-pass membrane protein</topology>
    </subcellularLocation>
</comment>
<proteinExistence type="predicted"/>
<dbReference type="PROSITE" id="PS50112">
    <property type="entry name" value="PAS"/>
    <property type="match status" value="1"/>
</dbReference>
<dbReference type="SMART" id="SM00388">
    <property type="entry name" value="HisKA"/>
    <property type="match status" value="1"/>
</dbReference>
<dbReference type="FunFam" id="3.30.565.10:FF:000023">
    <property type="entry name" value="PAS domain-containing sensor histidine kinase"/>
    <property type="match status" value="1"/>
</dbReference>
<dbReference type="GO" id="GO:0000155">
    <property type="term" value="F:phosphorelay sensor kinase activity"/>
    <property type="evidence" value="ECO:0007669"/>
    <property type="project" value="InterPro"/>
</dbReference>
<dbReference type="RefSeq" id="WP_132938630.1">
    <property type="nucleotide sequence ID" value="NZ_CP119676.1"/>
</dbReference>
<dbReference type="SMART" id="SM01079">
    <property type="entry name" value="CHASE"/>
    <property type="match status" value="1"/>
</dbReference>
<comment type="caution">
    <text evidence="20">The sequence shown here is derived from an EMBL/GenBank/DDBJ whole genome shotgun (WGS) entry which is preliminary data.</text>
</comment>
<dbReference type="FunFam" id="1.10.287.130:FF:000001">
    <property type="entry name" value="Two-component sensor histidine kinase"/>
    <property type="match status" value="1"/>
</dbReference>
<dbReference type="SMART" id="SM00091">
    <property type="entry name" value="PAS"/>
    <property type="match status" value="1"/>
</dbReference>
<dbReference type="PROSITE" id="PS50839">
    <property type="entry name" value="CHASE"/>
    <property type="match status" value="1"/>
</dbReference>
<dbReference type="InterPro" id="IPR042240">
    <property type="entry name" value="CHASE_sf"/>
</dbReference>
<dbReference type="GO" id="GO:0005524">
    <property type="term" value="F:ATP binding"/>
    <property type="evidence" value="ECO:0007669"/>
    <property type="project" value="UniProtKB-KW"/>
</dbReference>
<evidence type="ECO:0000313" key="21">
    <source>
        <dbReference type="Proteomes" id="UP000295304"/>
    </source>
</evidence>
<evidence type="ECO:0000259" key="18">
    <source>
        <dbReference type="PROSITE" id="PS50113"/>
    </source>
</evidence>
<dbReference type="PROSITE" id="PS50113">
    <property type="entry name" value="PAC"/>
    <property type="match status" value="1"/>
</dbReference>
<evidence type="ECO:0000256" key="15">
    <source>
        <dbReference type="SAM" id="Phobius"/>
    </source>
</evidence>
<dbReference type="InterPro" id="IPR005467">
    <property type="entry name" value="His_kinase_dom"/>
</dbReference>
<organism evidence="20 21">
    <name type="scientific">Varunaivibrio sulfuroxidans</name>
    <dbReference type="NCBI Taxonomy" id="1773489"/>
    <lineage>
        <taxon>Bacteria</taxon>
        <taxon>Pseudomonadati</taxon>
        <taxon>Pseudomonadota</taxon>
        <taxon>Alphaproteobacteria</taxon>
        <taxon>Rhodospirillales</taxon>
        <taxon>Magnetovibrionaceae</taxon>
        <taxon>Varunaivibrio</taxon>
    </lineage>
</organism>
<keyword evidence="10" id="KW-0418">Kinase</keyword>
<dbReference type="SUPFAM" id="SSF47384">
    <property type="entry name" value="Homodimeric domain of signal transducing histidine kinase"/>
    <property type="match status" value="1"/>
</dbReference>
<dbReference type="GO" id="GO:0045121">
    <property type="term" value="C:membrane raft"/>
    <property type="evidence" value="ECO:0007669"/>
    <property type="project" value="UniProtKB-SubCell"/>
</dbReference>
<feature type="transmembrane region" description="Helical" evidence="15">
    <location>
        <begin position="127"/>
        <end position="150"/>
    </location>
</feature>
<keyword evidence="13" id="KW-0902">Two-component regulatory system</keyword>
<keyword evidence="14 15" id="KW-0472">Membrane</keyword>
<sequence length="914" mass="101049">MEDQKSSSFRRWALQSSAVALAYVVTGKISLLLAIPPGYATAIWPPAGIALAAVLVYGYRSWVGVFLGSFFVNVLTGFDTRTEGAVLTSFLVPVGIAFGAALQAVGGAYCVRRFARFPNQLSTEREIFLLLFWGGVVSCFVSAGVGTAVLMATGKIPESIFLLNFGTWWIGDAIGVAVFTPLVLVWTLRPVEVWMPRRFIVTVPITIALALTVSAVSIGSNWERQRIKLQFDQQASPLAPALQKTLNSYLGVLYSLKGFYAAFPHGDRDNFRTFTHQSLSVLTGLQALSWNPRISGNERADFENRMHREGYPDFHIIERNAEGKMVPAANRSEYIVVDFIEPLAENRKVLGFDVASNPKRKKALERARDTGRPTVTSRITLVQEKGNQFGFLVFMPVYLKGRPHDTLEDRRLNLAGYMVGVFRGGDIVNAALQDMNMGGLVYRLIDVTNVPSGVFLTENRPPEHGSSTLVDEGFFGGSMSIGRSFPIDFGGRKWEFKVSPSEDYIARHRQGNTWMLLIGGMALTSLVGMFVMVVSGRSALLRNLVAERTDKLAQSEKHVRAIVDSALDGIITTNDADIIQSANPAIERIFGYSRDALIGRNINILIPDSYSAIHREYISNSVKTGEPKDNGIRREFEGRRKDGTRVAVEMQITDFYIGEDHLLLGMVRDVTERKEIDRIKNEFLSTVSHELRTPLTSIKGSLGIVNAEALGKLPEKIKNMIQIAIKNADRLTGLVNDILDMEKLGVGSMEFDFEEADLRDVLRQAIEDNTGYAQEYGVEFVLKKTNFEAKVNVDVGRISQVMANLLSNAVKFSPQGAQVEISLARHDDMFRVSVVDHGIGVSKDFRDKIFGKFAQEDSSDSRKKGGTGLGLNITKSMIERHGGRIGFDSDVGVGSTFYFDLPERGRNEAISADK</sequence>
<dbReference type="InterPro" id="IPR004358">
    <property type="entry name" value="Sig_transdc_His_kin-like_C"/>
</dbReference>
<dbReference type="InterPro" id="IPR003661">
    <property type="entry name" value="HisK_dim/P_dom"/>
</dbReference>
<dbReference type="EC" id="2.7.13.3" evidence="4"/>
<evidence type="ECO:0000256" key="7">
    <source>
        <dbReference type="ARBA" id="ARBA00022679"/>
    </source>
</evidence>
<feature type="domain" description="Histidine kinase" evidence="16">
    <location>
        <begin position="686"/>
        <end position="905"/>
    </location>
</feature>
<dbReference type="Pfam" id="PF03924">
    <property type="entry name" value="CHASE"/>
    <property type="match status" value="1"/>
</dbReference>
<keyword evidence="11" id="KW-0067">ATP-binding</keyword>
<dbReference type="Pfam" id="PF00989">
    <property type="entry name" value="PAS"/>
    <property type="match status" value="1"/>
</dbReference>
<dbReference type="Gene3D" id="3.30.565.10">
    <property type="entry name" value="Histidine kinase-like ATPase, C-terminal domain"/>
    <property type="match status" value="1"/>
</dbReference>
<evidence type="ECO:0000256" key="11">
    <source>
        <dbReference type="ARBA" id="ARBA00022840"/>
    </source>
</evidence>
<dbReference type="Gene3D" id="3.30.450.20">
    <property type="entry name" value="PAS domain"/>
    <property type="match status" value="1"/>
</dbReference>
<dbReference type="Pfam" id="PF02518">
    <property type="entry name" value="HATPase_c"/>
    <property type="match status" value="1"/>
</dbReference>
<dbReference type="InterPro" id="IPR036890">
    <property type="entry name" value="HATPase_C_sf"/>
</dbReference>
<keyword evidence="5" id="KW-1003">Cell membrane</keyword>
<evidence type="ECO:0000313" key="20">
    <source>
        <dbReference type="EMBL" id="TCS63671.1"/>
    </source>
</evidence>
<dbReference type="SUPFAM" id="SSF55874">
    <property type="entry name" value="ATPase domain of HSP90 chaperone/DNA topoisomerase II/histidine kinase"/>
    <property type="match status" value="1"/>
</dbReference>
<dbReference type="CDD" id="cd00082">
    <property type="entry name" value="HisKA"/>
    <property type="match status" value="1"/>
</dbReference>
<evidence type="ECO:0000256" key="1">
    <source>
        <dbReference type="ARBA" id="ARBA00000085"/>
    </source>
</evidence>
<evidence type="ECO:0000256" key="8">
    <source>
        <dbReference type="ARBA" id="ARBA00022692"/>
    </source>
</evidence>
<evidence type="ECO:0000256" key="5">
    <source>
        <dbReference type="ARBA" id="ARBA00022475"/>
    </source>
</evidence>
<dbReference type="AlphaFoldDB" id="A0A4V2UNW8"/>
<dbReference type="InterPro" id="IPR003594">
    <property type="entry name" value="HATPase_dom"/>
</dbReference>
<dbReference type="CDD" id="cd00130">
    <property type="entry name" value="PAS"/>
    <property type="match status" value="1"/>
</dbReference>
<evidence type="ECO:0000256" key="10">
    <source>
        <dbReference type="ARBA" id="ARBA00022777"/>
    </source>
</evidence>
<dbReference type="PANTHER" id="PTHR43047">
    <property type="entry name" value="TWO-COMPONENT HISTIDINE PROTEIN KINASE"/>
    <property type="match status" value="1"/>
</dbReference>
<dbReference type="PROSITE" id="PS50109">
    <property type="entry name" value="HIS_KIN"/>
    <property type="match status" value="1"/>
</dbReference>
<dbReference type="Pfam" id="PF00512">
    <property type="entry name" value="HisKA"/>
    <property type="match status" value="1"/>
</dbReference>
<keyword evidence="6" id="KW-0597">Phosphoprotein</keyword>
<dbReference type="InterPro" id="IPR006189">
    <property type="entry name" value="CHASE_dom"/>
</dbReference>
<dbReference type="PRINTS" id="PR00344">
    <property type="entry name" value="BCTRLSENSOR"/>
</dbReference>
<dbReference type="Gene3D" id="3.30.450.350">
    <property type="entry name" value="CHASE domain"/>
    <property type="match status" value="1"/>
</dbReference>
<dbReference type="Proteomes" id="UP000295304">
    <property type="component" value="Unassembled WGS sequence"/>
</dbReference>
<evidence type="ECO:0000256" key="6">
    <source>
        <dbReference type="ARBA" id="ARBA00022553"/>
    </source>
</evidence>
<dbReference type="OrthoDB" id="7179697at2"/>
<dbReference type="InterPro" id="IPR035965">
    <property type="entry name" value="PAS-like_dom_sf"/>
</dbReference>
<feature type="transmembrane region" description="Helical" evidence="15">
    <location>
        <begin position="199"/>
        <end position="219"/>
    </location>
</feature>
<feature type="domain" description="PAS" evidence="17">
    <location>
        <begin position="555"/>
        <end position="625"/>
    </location>
</feature>
<dbReference type="InterPro" id="IPR000700">
    <property type="entry name" value="PAS-assoc_C"/>
</dbReference>
<dbReference type="InterPro" id="IPR001610">
    <property type="entry name" value="PAC"/>
</dbReference>
<keyword evidence="7" id="KW-0808">Transferase</keyword>
<dbReference type="EMBL" id="SLZW01000003">
    <property type="protein sequence ID" value="TCS63671.1"/>
    <property type="molecule type" value="Genomic_DNA"/>
</dbReference>
<feature type="transmembrane region" description="Helical" evidence="15">
    <location>
        <begin position="12"/>
        <end position="35"/>
    </location>
</feature>
<dbReference type="Gene3D" id="1.10.287.130">
    <property type="match status" value="1"/>
</dbReference>